<feature type="region of interest" description="Disordered" evidence="1">
    <location>
        <begin position="1"/>
        <end position="29"/>
    </location>
</feature>
<accession>A0AAW1ZRA8</accession>
<evidence type="ECO:0000313" key="3">
    <source>
        <dbReference type="Proteomes" id="UP001479290"/>
    </source>
</evidence>
<gene>
    <name evidence="2" type="ORF">ABG768_005256</name>
</gene>
<reference evidence="2 3" key="1">
    <citation type="submission" date="2024-05" db="EMBL/GenBank/DDBJ databases">
        <title>A high-quality chromosomal-level genome assembly of Topmouth culter (Culter alburnus).</title>
        <authorList>
            <person name="Zhao H."/>
        </authorList>
    </citation>
    <scope>NUCLEOTIDE SEQUENCE [LARGE SCALE GENOMIC DNA]</scope>
    <source>
        <strain evidence="2">CATC2023</strain>
        <tissue evidence="2">Muscle</tissue>
    </source>
</reference>
<evidence type="ECO:0000313" key="2">
    <source>
        <dbReference type="EMBL" id="KAK9964051.1"/>
    </source>
</evidence>
<organism evidence="2 3">
    <name type="scientific">Culter alburnus</name>
    <name type="common">Topmouth culter</name>
    <dbReference type="NCBI Taxonomy" id="194366"/>
    <lineage>
        <taxon>Eukaryota</taxon>
        <taxon>Metazoa</taxon>
        <taxon>Chordata</taxon>
        <taxon>Craniata</taxon>
        <taxon>Vertebrata</taxon>
        <taxon>Euteleostomi</taxon>
        <taxon>Actinopterygii</taxon>
        <taxon>Neopterygii</taxon>
        <taxon>Teleostei</taxon>
        <taxon>Ostariophysi</taxon>
        <taxon>Cypriniformes</taxon>
        <taxon>Xenocyprididae</taxon>
        <taxon>Xenocypridinae</taxon>
        <taxon>Culter</taxon>
    </lineage>
</organism>
<dbReference type="Proteomes" id="UP001479290">
    <property type="component" value="Unassembled WGS sequence"/>
</dbReference>
<sequence>ARLGRLRCSAPGKHQAAKVPWQGPGMGPQEQKSLFVLTLPAETRPASSPPRSDRVCSVLLCLKHNTATR</sequence>
<evidence type="ECO:0000256" key="1">
    <source>
        <dbReference type="SAM" id="MobiDB-lite"/>
    </source>
</evidence>
<proteinExistence type="predicted"/>
<name>A0AAW1ZRA8_CULAL</name>
<comment type="caution">
    <text evidence="2">The sequence shown here is derived from an EMBL/GenBank/DDBJ whole genome shotgun (WGS) entry which is preliminary data.</text>
</comment>
<dbReference type="EMBL" id="JAWDJR010000013">
    <property type="protein sequence ID" value="KAK9964051.1"/>
    <property type="molecule type" value="Genomic_DNA"/>
</dbReference>
<dbReference type="AlphaFoldDB" id="A0AAW1ZRA8"/>
<feature type="non-terminal residue" evidence="2">
    <location>
        <position position="1"/>
    </location>
</feature>
<keyword evidence="3" id="KW-1185">Reference proteome</keyword>
<protein>
    <submittedName>
        <fullName evidence="2">Uncharacterized protein</fullName>
    </submittedName>
</protein>